<sequence length="220" mass="25278">MAKESNERRAQLVSYAWSGAPQLHGEVKTLCKSTVKLFGIPGEYSPAEIAKHIEFLTGKKGIFKFGGINLQDQTYDRQRPFGAAFYHDVMTKQWFDTTKSEGVRAASFRNFINSPIPVLTLIENALKEWSTGVRIQIKFTEEEFGPRYQYHRATLLNLQTKSPTWFTQFQCNLYSKIMYASNLLRYPLTHPLAQFNLEFPPPLYLLLPQQVYILLTGSPT</sequence>
<protein>
    <recommendedName>
        <fullName evidence="1">DUF6532 domain-containing protein</fullName>
    </recommendedName>
</protein>
<proteinExistence type="predicted"/>
<accession>A0AAD7ECF2</accession>
<gene>
    <name evidence="2" type="ORF">DFH08DRAFT_974510</name>
</gene>
<organism evidence="2 3">
    <name type="scientific">Mycena albidolilacea</name>
    <dbReference type="NCBI Taxonomy" id="1033008"/>
    <lineage>
        <taxon>Eukaryota</taxon>
        <taxon>Fungi</taxon>
        <taxon>Dikarya</taxon>
        <taxon>Basidiomycota</taxon>
        <taxon>Agaricomycotina</taxon>
        <taxon>Agaricomycetes</taxon>
        <taxon>Agaricomycetidae</taxon>
        <taxon>Agaricales</taxon>
        <taxon>Marasmiineae</taxon>
        <taxon>Mycenaceae</taxon>
        <taxon>Mycena</taxon>
    </lineage>
</organism>
<dbReference type="Proteomes" id="UP001218218">
    <property type="component" value="Unassembled WGS sequence"/>
</dbReference>
<keyword evidence="3" id="KW-1185">Reference proteome</keyword>
<evidence type="ECO:0000259" key="1">
    <source>
        <dbReference type="Pfam" id="PF20149"/>
    </source>
</evidence>
<dbReference type="Pfam" id="PF20149">
    <property type="entry name" value="DUF6532"/>
    <property type="match status" value="1"/>
</dbReference>
<evidence type="ECO:0000313" key="3">
    <source>
        <dbReference type="Proteomes" id="UP001218218"/>
    </source>
</evidence>
<dbReference type="InterPro" id="IPR045341">
    <property type="entry name" value="DUF6532"/>
</dbReference>
<dbReference type="EMBL" id="JARIHO010000079">
    <property type="protein sequence ID" value="KAJ7310161.1"/>
    <property type="molecule type" value="Genomic_DNA"/>
</dbReference>
<evidence type="ECO:0000313" key="2">
    <source>
        <dbReference type="EMBL" id="KAJ7310161.1"/>
    </source>
</evidence>
<reference evidence="2" key="1">
    <citation type="submission" date="2023-03" db="EMBL/GenBank/DDBJ databases">
        <title>Massive genome expansion in bonnet fungi (Mycena s.s.) driven by repeated elements and novel gene families across ecological guilds.</title>
        <authorList>
            <consortium name="Lawrence Berkeley National Laboratory"/>
            <person name="Harder C.B."/>
            <person name="Miyauchi S."/>
            <person name="Viragh M."/>
            <person name="Kuo A."/>
            <person name="Thoen E."/>
            <person name="Andreopoulos B."/>
            <person name="Lu D."/>
            <person name="Skrede I."/>
            <person name="Drula E."/>
            <person name="Henrissat B."/>
            <person name="Morin E."/>
            <person name="Kohler A."/>
            <person name="Barry K."/>
            <person name="LaButti K."/>
            <person name="Morin E."/>
            <person name="Salamov A."/>
            <person name="Lipzen A."/>
            <person name="Mereny Z."/>
            <person name="Hegedus B."/>
            <person name="Baldrian P."/>
            <person name="Stursova M."/>
            <person name="Weitz H."/>
            <person name="Taylor A."/>
            <person name="Grigoriev I.V."/>
            <person name="Nagy L.G."/>
            <person name="Martin F."/>
            <person name="Kauserud H."/>
        </authorList>
    </citation>
    <scope>NUCLEOTIDE SEQUENCE</scope>
    <source>
        <strain evidence="2">CBHHK002</strain>
    </source>
</reference>
<feature type="domain" description="DUF6532" evidence="1">
    <location>
        <begin position="9"/>
        <end position="156"/>
    </location>
</feature>
<comment type="caution">
    <text evidence="2">The sequence shown here is derived from an EMBL/GenBank/DDBJ whole genome shotgun (WGS) entry which is preliminary data.</text>
</comment>
<dbReference type="AlphaFoldDB" id="A0AAD7ECF2"/>
<name>A0AAD7ECF2_9AGAR</name>